<name>A0A2U1ZZN3_9MICO</name>
<gene>
    <name evidence="1" type="ORF">C8046_07815</name>
</gene>
<sequence length="92" mass="9826">MDESSIPAPAPPATDARVLLVERRGCHLCEDAHRVLDAVTATSGQRWVSVDVDSSDELLAEYGELVPVVLVDGVPRGHWRLDAAAVLAALRA</sequence>
<evidence type="ECO:0000313" key="1">
    <source>
        <dbReference type="EMBL" id="PWD52444.1"/>
    </source>
</evidence>
<dbReference type="InterPro" id="IPR008554">
    <property type="entry name" value="Glutaredoxin-like"/>
</dbReference>
<evidence type="ECO:0000313" key="2">
    <source>
        <dbReference type="Proteomes" id="UP000245166"/>
    </source>
</evidence>
<dbReference type="SUPFAM" id="SSF52833">
    <property type="entry name" value="Thioredoxin-like"/>
    <property type="match status" value="1"/>
</dbReference>
<dbReference type="Pfam" id="PF05768">
    <property type="entry name" value="Glrx-like"/>
    <property type="match status" value="1"/>
</dbReference>
<organism evidence="1 2">
    <name type="scientific">Serinibacter arcticus</name>
    <dbReference type="NCBI Taxonomy" id="1655435"/>
    <lineage>
        <taxon>Bacteria</taxon>
        <taxon>Bacillati</taxon>
        <taxon>Actinomycetota</taxon>
        <taxon>Actinomycetes</taxon>
        <taxon>Micrococcales</taxon>
        <taxon>Beutenbergiaceae</taxon>
        <taxon>Serinibacter</taxon>
    </lineage>
</organism>
<proteinExistence type="predicted"/>
<comment type="caution">
    <text evidence="1">The sequence shown here is derived from an EMBL/GenBank/DDBJ whole genome shotgun (WGS) entry which is preliminary data.</text>
</comment>
<accession>A0A2U1ZZN3</accession>
<protein>
    <submittedName>
        <fullName evidence="1">Glutaredoxin family protein</fullName>
    </submittedName>
</protein>
<dbReference type="Proteomes" id="UP000245166">
    <property type="component" value="Unassembled WGS sequence"/>
</dbReference>
<reference evidence="1 2" key="1">
    <citation type="submission" date="2018-03" db="EMBL/GenBank/DDBJ databases">
        <title>Genome assembly of novel Miniimonas species PCH200.</title>
        <authorList>
            <person name="Thakur V."/>
            <person name="Kumar V."/>
            <person name="Singh D."/>
        </authorList>
    </citation>
    <scope>NUCLEOTIDE SEQUENCE [LARGE SCALE GENOMIC DNA]</scope>
    <source>
        <strain evidence="1 2">PCH200</strain>
    </source>
</reference>
<dbReference type="Gene3D" id="3.40.30.10">
    <property type="entry name" value="Glutaredoxin"/>
    <property type="match status" value="1"/>
</dbReference>
<dbReference type="EMBL" id="PYHR01000002">
    <property type="protein sequence ID" value="PWD52444.1"/>
    <property type="molecule type" value="Genomic_DNA"/>
</dbReference>
<dbReference type="AlphaFoldDB" id="A0A2U1ZZN3"/>
<dbReference type="OrthoDB" id="8779161at2"/>
<dbReference type="InterPro" id="IPR036249">
    <property type="entry name" value="Thioredoxin-like_sf"/>
</dbReference>
<keyword evidence="2" id="KW-1185">Reference proteome</keyword>
<dbReference type="RefSeq" id="WP_109230827.1">
    <property type="nucleotide sequence ID" value="NZ_PYHR01000002.1"/>
</dbReference>